<reference evidence="1 2" key="1">
    <citation type="submission" date="2015-12" db="EMBL/GenBank/DDBJ databases">
        <title>Diversity of Burkholderia near neighbor genomes.</title>
        <authorList>
            <person name="Sahl J."/>
            <person name="Wagner D."/>
            <person name="Keim P."/>
        </authorList>
    </citation>
    <scope>NUCLEOTIDE SEQUENCE [LARGE SCALE GENOMIC DNA]</scope>
    <source>
        <strain evidence="1 2">BDU8</strain>
    </source>
</reference>
<name>A0A1B4FVB1_9BURK</name>
<organism evidence="1 2">
    <name type="scientific">Burkholderia mayonis</name>
    <dbReference type="NCBI Taxonomy" id="1385591"/>
    <lineage>
        <taxon>Bacteria</taxon>
        <taxon>Pseudomonadati</taxon>
        <taxon>Pseudomonadota</taxon>
        <taxon>Betaproteobacteria</taxon>
        <taxon>Burkholderiales</taxon>
        <taxon>Burkholderiaceae</taxon>
        <taxon>Burkholderia</taxon>
        <taxon>pseudomallei group</taxon>
    </lineage>
</organism>
<gene>
    <name evidence="1" type="ORF">WS71_10120</name>
</gene>
<dbReference type="AlphaFoldDB" id="A0A1B4FVB1"/>
<proteinExistence type="predicted"/>
<sequence>MGGAVEIETIKPCAECTDLHGQPSTVMPEHLVMVGASVFQGECSEAHYECSTCGASFARVLAGDAEARMWLALNSMQH</sequence>
<protein>
    <submittedName>
        <fullName evidence="1">Uncharacterized protein</fullName>
    </submittedName>
</protein>
<dbReference type="EMBL" id="CP013388">
    <property type="protein sequence ID" value="AOJ07628.1"/>
    <property type="molecule type" value="Genomic_DNA"/>
</dbReference>
<accession>A0A1B4FVB1</accession>
<evidence type="ECO:0000313" key="2">
    <source>
        <dbReference type="Proteomes" id="UP000067711"/>
    </source>
</evidence>
<evidence type="ECO:0000313" key="1">
    <source>
        <dbReference type="EMBL" id="AOJ07628.1"/>
    </source>
</evidence>
<dbReference type="Proteomes" id="UP000067711">
    <property type="component" value="Chromosome 2"/>
</dbReference>